<dbReference type="GO" id="GO:0005737">
    <property type="term" value="C:cytoplasm"/>
    <property type="evidence" value="ECO:0007669"/>
    <property type="project" value="TreeGrafter"/>
</dbReference>
<dbReference type="GO" id="GO:0031177">
    <property type="term" value="F:phosphopantetheine binding"/>
    <property type="evidence" value="ECO:0007669"/>
    <property type="project" value="InterPro"/>
</dbReference>
<dbReference type="SUPFAM" id="SSF51735">
    <property type="entry name" value="NAD(P)-binding Rossmann-fold domains"/>
    <property type="match status" value="1"/>
</dbReference>
<evidence type="ECO:0000313" key="9">
    <source>
        <dbReference type="Proteomes" id="UP000199050"/>
    </source>
</evidence>
<dbReference type="SUPFAM" id="SSF53901">
    <property type="entry name" value="Thiolase-like"/>
    <property type="match status" value="1"/>
</dbReference>
<proteinExistence type="predicted"/>
<dbReference type="EMBL" id="FNDX01000003">
    <property type="protein sequence ID" value="SDI16941.1"/>
    <property type="molecule type" value="Genomic_DNA"/>
</dbReference>
<keyword evidence="2" id="KW-0597">Phosphoprotein</keyword>
<dbReference type="InterPro" id="IPR020841">
    <property type="entry name" value="PKS_Beta-ketoAc_synthase_dom"/>
</dbReference>
<evidence type="ECO:0000256" key="2">
    <source>
        <dbReference type="ARBA" id="ARBA00022553"/>
    </source>
</evidence>
<dbReference type="InterPro" id="IPR042104">
    <property type="entry name" value="PKS_dehydratase_sf"/>
</dbReference>
<dbReference type="InterPro" id="IPR057326">
    <property type="entry name" value="KR_dom"/>
</dbReference>
<keyword evidence="3" id="KW-0808">Transferase</keyword>
<dbReference type="GO" id="GO:0005886">
    <property type="term" value="C:plasma membrane"/>
    <property type="evidence" value="ECO:0007669"/>
    <property type="project" value="TreeGrafter"/>
</dbReference>
<dbReference type="Gene3D" id="1.10.1200.10">
    <property type="entry name" value="ACP-like"/>
    <property type="match status" value="1"/>
</dbReference>
<dbReference type="RefSeq" id="WP_090712539.1">
    <property type="nucleotide sequence ID" value="NZ_CBCSKY010000001.1"/>
</dbReference>
<dbReference type="InterPro" id="IPR050091">
    <property type="entry name" value="PKS_NRPS_Biosynth_Enz"/>
</dbReference>
<feature type="domain" description="PKS/mFAS DH" evidence="7">
    <location>
        <begin position="646"/>
        <end position="929"/>
    </location>
</feature>
<dbReference type="Pfam" id="PF00550">
    <property type="entry name" value="PP-binding"/>
    <property type="match status" value="1"/>
</dbReference>
<gene>
    <name evidence="8" type="ORF">SAMN05216192_103203</name>
</gene>
<evidence type="ECO:0000313" key="8">
    <source>
        <dbReference type="EMBL" id="SDI16941.1"/>
    </source>
</evidence>
<dbReference type="STRING" id="1174501.SAMN05216192_103203"/>
<dbReference type="GO" id="GO:0004312">
    <property type="term" value="F:fatty acid synthase activity"/>
    <property type="evidence" value="ECO:0007669"/>
    <property type="project" value="TreeGrafter"/>
</dbReference>
<dbReference type="InterPro" id="IPR036291">
    <property type="entry name" value="NAD(P)-bd_dom_sf"/>
</dbReference>
<dbReference type="InterPro" id="IPR014031">
    <property type="entry name" value="Ketoacyl_synth_C"/>
</dbReference>
<evidence type="ECO:0000256" key="3">
    <source>
        <dbReference type="ARBA" id="ARBA00022679"/>
    </source>
</evidence>
<evidence type="ECO:0000259" key="5">
    <source>
        <dbReference type="PROSITE" id="PS50075"/>
    </source>
</evidence>
<dbReference type="Gene3D" id="3.40.50.720">
    <property type="entry name" value="NAD(P)-binding Rossmann-like Domain"/>
    <property type="match status" value="1"/>
</dbReference>
<dbReference type="InterPro" id="IPR016039">
    <property type="entry name" value="Thiolase-like"/>
</dbReference>
<dbReference type="GO" id="GO:0006633">
    <property type="term" value="P:fatty acid biosynthetic process"/>
    <property type="evidence" value="ECO:0007669"/>
    <property type="project" value="TreeGrafter"/>
</dbReference>
<dbReference type="GO" id="GO:0071770">
    <property type="term" value="P:DIM/DIP cell wall layer assembly"/>
    <property type="evidence" value="ECO:0007669"/>
    <property type="project" value="TreeGrafter"/>
</dbReference>
<dbReference type="InterPro" id="IPR049900">
    <property type="entry name" value="PKS_mFAS_DH"/>
</dbReference>
<dbReference type="PROSITE" id="PS52019">
    <property type="entry name" value="PKS_MFAS_DH"/>
    <property type="match status" value="1"/>
</dbReference>
<dbReference type="PANTHER" id="PTHR43775:SF37">
    <property type="entry name" value="SI:DKEY-61P9.11"/>
    <property type="match status" value="1"/>
</dbReference>
<organism evidence="8 9">
    <name type="scientific">Paenibacillus typhae</name>
    <dbReference type="NCBI Taxonomy" id="1174501"/>
    <lineage>
        <taxon>Bacteria</taxon>
        <taxon>Bacillati</taxon>
        <taxon>Bacillota</taxon>
        <taxon>Bacilli</taxon>
        <taxon>Bacillales</taxon>
        <taxon>Paenibacillaceae</taxon>
        <taxon>Paenibacillus</taxon>
    </lineage>
</organism>
<keyword evidence="1" id="KW-0596">Phosphopantetheine</keyword>
<dbReference type="PROSITE" id="PS50075">
    <property type="entry name" value="CARRIER"/>
    <property type="match status" value="1"/>
</dbReference>
<dbReference type="CDD" id="cd00833">
    <property type="entry name" value="PKS"/>
    <property type="match status" value="1"/>
</dbReference>
<dbReference type="Pfam" id="PF14765">
    <property type="entry name" value="PS-DH"/>
    <property type="match status" value="1"/>
</dbReference>
<feature type="active site" description="Proton donor; for dehydratase activity" evidence="4">
    <location>
        <position position="844"/>
    </location>
</feature>
<feature type="region of interest" description="N-terminal hotdog fold" evidence="4">
    <location>
        <begin position="646"/>
        <end position="769"/>
    </location>
</feature>
<dbReference type="Pfam" id="PF00109">
    <property type="entry name" value="ketoacyl-synt"/>
    <property type="match status" value="1"/>
</dbReference>
<accession>A0A1G8IDZ0</accession>
<dbReference type="SMART" id="SM00822">
    <property type="entry name" value="PKS_KR"/>
    <property type="match status" value="1"/>
</dbReference>
<dbReference type="InterPro" id="IPR013968">
    <property type="entry name" value="PKS_KR"/>
</dbReference>
<dbReference type="SMART" id="SM01294">
    <property type="entry name" value="PKS_PP_betabranch"/>
    <property type="match status" value="1"/>
</dbReference>
<sequence length="1497" mass="165796">MRAGEYIFDQVKKGNLDSAAGKALLEEIIPDDIAIVGISCEYSNVKDTYEFYQAVKHGMRGFKEFPENRIPYIPKDHDYLQKGADHLKTTPEEFLQRLCREKGAYLEDIDTFDPEFFGISPEEAKYIDPTHRLVMKHSYLALEDAGIRLDAVKDSKTAIYIGKDKSITANYRSEIEEDSNYVNSGCWEGILASRLNYIYNMSGGSFVIDTACSSSLVAAHLAVKTLRDKEIDTAIVGGIALGLFPRQGSVLDQYSNVETSRSFLKVFDAESEGTIFGEGVGIVILKRLKNAIADNDNIYSVIRGSMINSDGKSNGLTAPNPHAQKDLLLDTYERSSISPETVEYIDAHGTGTKLGDPIEVRGLTDAYRQHADRKGFCALTSLKENIGHTVGAAGVGGLIKMSLALRNQEIFPNQTFESPNEYIKFVDSPFYIPTKVRKWEKGKYPRRGGISSFGFSGTNAHIVLEEYERQQEAYQPEEPYPFVFTAESHDQLIAVLNKFVRQASRLERFSLHNISYTLVHKRNHFKIGIGFEAATFDEFISKLRTAARVLAGGQPADGIFQGELREITADMRKLMQHRLKTGYDQYLTSELIQLYLDGYSQALELYPYRGGITLSLPTYEFKREVLWANVRKHNIYTNSGPSLPVASTLIRKQTLKTGRSDVYSVQLSPDDWFVDDHRIGGQRTFSGTTYTQLAAELAVLYFGTPAFQLEKLYFKNLIQLEDTHREFQIQVGKPSSGQLEVEVFSYENQDMNNYVTHASFTIKAAEPGMETAEAAEISTMFEQQLQTANFGSEENSFFKGRWDFAKQNFRLARPSGSEILLSLTLHEHYAGDLNAFHLHPSLLDGILGAMVYERAQARGKSYLPLSYGKFIYTGKPFTSRIYSRTELLYDTAGDHEVISGNVTVYNEAGERIAYLDKYVMKAFANAYFKPHLHEVGWSPSAFRLPETAAAAAGKSVLVIGNGQALELAAAEQQEGVELLDYSGITAFKPDSKYDIVIYAPWYEADVPDSGSIEEEMLHYFHFAKQVPSLVKRGGTVVFLADNGFALKADSALNPLNYSLLSSGRVPGLENTGFKTQMLNMKVFDLGTILAIAGQEQLNGLKLLYEGNRLYEEALTEVVKLPEDSGLQLGEGDCVIVTGGYGGIGLEYIDVLLERQPGLHIAVLGRRDAWSVLQAQTSLTEQESDRLNRMNQVLGKGADVTFHSCDLADEEQVKQVIGALAGTETISGVVHLAGLPEEGMLFTKSEQEFLAVASPKVTGTLLLRKYLAGQPLKFFIASSSMTTIAGSAGQFSYTFANAFLEGFRDEATTTVQWPGWKETGMALQFGDLAAADGQLLMKSLPSAAGREYIRLSLDKRFGKVIAGEFNKAKTAEYLGGYIRLPEQYAGTAAPAPAADAAAEEAAGIQIKEYSALKITGTESQDEVEQFITVVFASVLDRNEIDVNKSFTDLGGDSLKAFGIYGPVAEQFKIDIEVADVFIYPTITQLSQYVRDLLEEANG</sequence>
<dbReference type="InterPro" id="IPR020806">
    <property type="entry name" value="PKS_PP-bd"/>
</dbReference>
<feature type="active site" description="Proton acceptor; for dehydratase activity" evidence="4">
    <location>
        <position position="677"/>
    </location>
</feature>
<dbReference type="Gene3D" id="3.40.47.10">
    <property type="match status" value="1"/>
</dbReference>
<evidence type="ECO:0000256" key="1">
    <source>
        <dbReference type="ARBA" id="ARBA00022450"/>
    </source>
</evidence>
<dbReference type="Gene3D" id="1.10.1240.100">
    <property type="match status" value="1"/>
</dbReference>
<dbReference type="Pfam" id="PF08659">
    <property type="entry name" value="KR"/>
    <property type="match status" value="1"/>
</dbReference>
<evidence type="ECO:0000259" key="7">
    <source>
        <dbReference type="PROSITE" id="PS52019"/>
    </source>
</evidence>
<dbReference type="PANTHER" id="PTHR43775">
    <property type="entry name" value="FATTY ACID SYNTHASE"/>
    <property type="match status" value="1"/>
</dbReference>
<evidence type="ECO:0000256" key="4">
    <source>
        <dbReference type="PROSITE-ProRule" id="PRU01363"/>
    </source>
</evidence>
<dbReference type="SMART" id="SM00823">
    <property type="entry name" value="PKS_PP"/>
    <property type="match status" value="1"/>
</dbReference>
<dbReference type="PROSITE" id="PS52004">
    <property type="entry name" value="KS3_2"/>
    <property type="match status" value="1"/>
</dbReference>
<name>A0A1G8IDZ0_9BACL</name>
<feature type="domain" description="Ketosynthase family 3 (KS3)" evidence="6">
    <location>
        <begin position="30"/>
        <end position="466"/>
    </location>
</feature>
<evidence type="ECO:0000259" key="6">
    <source>
        <dbReference type="PROSITE" id="PS52004"/>
    </source>
</evidence>
<feature type="domain" description="Carrier" evidence="5">
    <location>
        <begin position="1417"/>
        <end position="1492"/>
    </location>
</feature>
<dbReference type="Pfam" id="PF21089">
    <property type="entry name" value="PKS_DH_N"/>
    <property type="match status" value="1"/>
</dbReference>
<dbReference type="InterPro" id="IPR009081">
    <property type="entry name" value="PP-bd_ACP"/>
</dbReference>
<dbReference type="SMART" id="SM00825">
    <property type="entry name" value="PKS_KS"/>
    <property type="match status" value="1"/>
</dbReference>
<dbReference type="InterPro" id="IPR036736">
    <property type="entry name" value="ACP-like_sf"/>
</dbReference>
<dbReference type="Pfam" id="PF16197">
    <property type="entry name" value="KAsynt_C_assoc"/>
    <property type="match status" value="1"/>
</dbReference>
<dbReference type="Gene3D" id="3.10.129.110">
    <property type="entry name" value="Polyketide synthase dehydratase"/>
    <property type="match status" value="1"/>
</dbReference>
<reference evidence="9" key="1">
    <citation type="submission" date="2016-10" db="EMBL/GenBank/DDBJ databases">
        <authorList>
            <person name="Varghese N."/>
            <person name="Submissions S."/>
        </authorList>
    </citation>
    <scope>NUCLEOTIDE SEQUENCE [LARGE SCALE GENOMIC DNA]</scope>
    <source>
        <strain evidence="9">CGMCC 1.11012</strain>
    </source>
</reference>
<dbReference type="Pfam" id="PF02801">
    <property type="entry name" value="Ketoacyl-synt_C"/>
    <property type="match status" value="1"/>
</dbReference>
<dbReference type="Proteomes" id="UP000199050">
    <property type="component" value="Unassembled WGS sequence"/>
</dbReference>
<dbReference type="InterPro" id="IPR032821">
    <property type="entry name" value="PKS_assoc"/>
</dbReference>
<dbReference type="InterPro" id="IPR049552">
    <property type="entry name" value="PKS_DH_N"/>
</dbReference>
<dbReference type="OrthoDB" id="9765680at2"/>
<dbReference type="SUPFAM" id="SSF47336">
    <property type="entry name" value="ACP-like"/>
    <property type="match status" value="1"/>
</dbReference>
<feature type="region of interest" description="C-terminal hotdog fold" evidence="4">
    <location>
        <begin position="782"/>
        <end position="929"/>
    </location>
</feature>
<keyword evidence="9" id="KW-1185">Reference proteome</keyword>
<dbReference type="InterPro" id="IPR014030">
    <property type="entry name" value="Ketoacyl_synth_N"/>
</dbReference>
<dbReference type="InterPro" id="IPR049551">
    <property type="entry name" value="PKS_DH_C"/>
</dbReference>
<protein>
    <submittedName>
        <fullName evidence="8">Phosphopantetheine attachment site</fullName>
    </submittedName>
</protein>